<comment type="caution">
    <text evidence="11">The sequence shown here is derived from an EMBL/GenBank/DDBJ whole genome shotgun (WGS) entry which is preliminary data.</text>
</comment>
<dbReference type="RefSeq" id="WP_332867422.1">
    <property type="nucleotide sequence ID" value="NZ_JBAFSM010000066.1"/>
</dbReference>
<dbReference type="InterPro" id="IPR002151">
    <property type="entry name" value="Kinesin_light"/>
</dbReference>
<evidence type="ECO:0000256" key="1">
    <source>
        <dbReference type="ARBA" id="ARBA00004245"/>
    </source>
</evidence>
<evidence type="ECO:0000256" key="8">
    <source>
        <dbReference type="ARBA" id="ARBA00023175"/>
    </source>
</evidence>
<keyword evidence="6 10" id="KW-0802">TPR repeat</keyword>
<evidence type="ECO:0000256" key="9">
    <source>
        <dbReference type="ARBA" id="ARBA00023212"/>
    </source>
</evidence>
<dbReference type="PANTHER" id="PTHR45783:SF3">
    <property type="entry name" value="KINESIN LIGHT CHAIN"/>
    <property type="match status" value="1"/>
</dbReference>
<evidence type="ECO:0000256" key="10">
    <source>
        <dbReference type="PROSITE-ProRule" id="PRU00339"/>
    </source>
</evidence>
<feature type="non-terminal residue" evidence="11">
    <location>
        <position position="1"/>
    </location>
</feature>
<dbReference type="Proteomes" id="UP001328733">
    <property type="component" value="Unassembled WGS sequence"/>
</dbReference>
<dbReference type="InterPro" id="IPR019734">
    <property type="entry name" value="TPR_rpt"/>
</dbReference>
<keyword evidence="9" id="KW-0206">Cytoskeleton</keyword>
<dbReference type="PROSITE" id="PS50005">
    <property type="entry name" value="TPR"/>
    <property type="match status" value="1"/>
</dbReference>
<evidence type="ECO:0000256" key="7">
    <source>
        <dbReference type="ARBA" id="ARBA00023054"/>
    </source>
</evidence>
<dbReference type="InterPro" id="IPR011990">
    <property type="entry name" value="TPR-like_helical_dom_sf"/>
</dbReference>
<evidence type="ECO:0000313" key="11">
    <source>
        <dbReference type="EMBL" id="MEG3439951.1"/>
    </source>
</evidence>
<evidence type="ECO:0000256" key="3">
    <source>
        <dbReference type="ARBA" id="ARBA00022490"/>
    </source>
</evidence>
<feature type="repeat" description="TPR" evidence="10">
    <location>
        <begin position="34"/>
        <end position="67"/>
    </location>
</feature>
<keyword evidence="4" id="KW-0493">Microtubule</keyword>
<evidence type="ECO:0000256" key="5">
    <source>
        <dbReference type="ARBA" id="ARBA00022737"/>
    </source>
</evidence>
<dbReference type="GO" id="GO:0007018">
    <property type="term" value="P:microtubule-based movement"/>
    <property type="evidence" value="ECO:0007669"/>
    <property type="project" value="TreeGrafter"/>
</dbReference>
<dbReference type="Gene3D" id="1.25.40.10">
    <property type="entry name" value="Tetratricopeptide repeat domain"/>
    <property type="match status" value="1"/>
</dbReference>
<dbReference type="GO" id="GO:0005737">
    <property type="term" value="C:cytoplasm"/>
    <property type="evidence" value="ECO:0007669"/>
    <property type="project" value="TreeGrafter"/>
</dbReference>
<protein>
    <submittedName>
        <fullName evidence="11">Tetratricopeptide repeat protein</fullName>
    </submittedName>
</protein>
<keyword evidence="7" id="KW-0175">Coiled coil</keyword>
<dbReference type="SUPFAM" id="SSF48452">
    <property type="entry name" value="TPR-like"/>
    <property type="match status" value="1"/>
</dbReference>
<keyword evidence="12" id="KW-1185">Reference proteome</keyword>
<keyword evidence="3" id="KW-0963">Cytoplasm</keyword>
<dbReference type="GO" id="GO:0005871">
    <property type="term" value="C:kinesin complex"/>
    <property type="evidence" value="ECO:0007669"/>
    <property type="project" value="InterPro"/>
</dbReference>
<dbReference type="Pfam" id="PF13424">
    <property type="entry name" value="TPR_12"/>
    <property type="match status" value="1"/>
</dbReference>
<sequence length="92" mass="10442">LYYSTGRYGEAEPLFRQALEMWKRLLGEEHPDVATSLNNLAGLYYSTGRYGEAISYSQQAIQIAEQALGKNHPNTVAFRENYEITLLHASED</sequence>
<proteinExistence type="inferred from homology"/>
<accession>A0AAW9QZM0</accession>
<keyword evidence="5" id="KW-0677">Repeat</keyword>
<evidence type="ECO:0000256" key="6">
    <source>
        <dbReference type="ARBA" id="ARBA00022803"/>
    </source>
</evidence>
<gene>
    <name evidence="11" type="ORF">V0288_22680</name>
</gene>
<organism evidence="11 12">
    <name type="scientific">Pannus brasiliensis CCIBt3594</name>
    <dbReference type="NCBI Taxonomy" id="1427578"/>
    <lineage>
        <taxon>Bacteria</taxon>
        <taxon>Bacillati</taxon>
        <taxon>Cyanobacteriota</taxon>
        <taxon>Cyanophyceae</taxon>
        <taxon>Oscillatoriophycideae</taxon>
        <taxon>Chroococcales</taxon>
        <taxon>Microcystaceae</taxon>
        <taxon>Pannus</taxon>
    </lineage>
</organism>
<reference evidence="11 12" key="1">
    <citation type="submission" date="2024-01" db="EMBL/GenBank/DDBJ databases">
        <title>Genomic insights into the taxonomy and metabolism of the cyanobacterium Pannus brasiliensis CCIBt3594.</title>
        <authorList>
            <person name="Machado M."/>
            <person name="Botero N.B."/>
            <person name="Andreote A.P.D."/>
            <person name="Feitosa A.M.T."/>
            <person name="Popin R."/>
            <person name="Sivonen K."/>
            <person name="Fiore M.F."/>
        </authorList>
    </citation>
    <scope>NUCLEOTIDE SEQUENCE [LARGE SCALE GENOMIC DNA]</scope>
    <source>
        <strain evidence="11 12">CCIBt3594</strain>
    </source>
</reference>
<comment type="similarity">
    <text evidence="2">Belongs to the kinesin light chain family.</text>
</comment>
<dbReference type="GO" id="GO:0005874">
    <property type="term" value="C:microtubule"/>
    <property type="evidence" value="ECO:0007669"/>
    <property type="project" value="UniProtKB-KW"/>
</dbReference>
<dbReference type="EMBL" id="JBAFSM010000066">
    <property type="protein sequence ID" value="MEG3439951.1"/>
    <property type="molecule type" value="Genomic_DNA"/>
</dbReference>
<evidence type="ECO:0000256" key="2">
    <source>
        <dbReference type="ARBA" id="ARBA00009622"/>
    </source>
</evidence>
<dbReference type="AlphaFoldDB" id="A0AAW9QZM0"/>
<name>A0AAW9QZM0_9CHRO</name>
<dbReference type="GO" id="GO:0019894">
    <property type="term" value="F:kinesin binding"/>
    <property type="evidence" value="ECO:0007669"/>
    <property type="project" value="TreeGrafter"/>
</dbReference>
<keyword evidence="8" id="KW-0505">Motor protein</keyword>
<evidence type="ECO:0000256" key="4">
    <source>
        <dbReference type="ARBA" id="ARBA00022701"/>
    </source>
</evidence>
<comment type="subcellular location">
    <subcellularLocation>
        <location evidence="1">Cytoplasm</location>
        <location evidence="1">Cytoskeleton</location>
    </subcellularLocation>
</comment>
<dbReference type="PANTHER" id="PTHR45783">
    <property type="entry name" value="KINESIN LIGHT CHAIN"/>
    <property type="match status" value="1"/>
</dbReference>
<evidence type="ECO:0000313" key="12">
    <source>
        <dbReference type="Proteomes" id="UP001328733"/>
    </source>
</evidence>